<feature type="domain" description="CBS" evidence="2">
    <location>
        <begin position="38"/>
        <end position="99"/>
    </location>
</feature>
<gene>
    <name evidence="3" type="ORF">SAMN05216406_13827</name>
</gene>
<protein>
    <submittedName>
        <fullName evidence="3">CBS domain-containing protein</fullName>
    </submittedName>
</protein>
<evidence type="ECO:0000256" key="1">
    <source>
        <dbReference type="PROSITE-ProRule" id="PRU00703"/>
    </source>
</evidence>
<evidence type="ECO:0000259" key="2">
    <source>
        <dbReference type="PROSITE" id="PS51371"/>
    </source>
</evidence>
<dbReference type="RefSeq" id="WP_062559853.1">
    <property type="nucleotide sequence ID" value="NZ_CP013341.1"/>
</dbReference>
<accession>A0A0S3AMK2</accession>
<dbReference type="Pfam" id="PF00571">
    <property type="entry name" value="CBS"/>
    <property type="match status" value="1"/>
</dbReference>
<dbReference type="Gene3D" id="3.10.580.10">
    <property type="entry name" value="CBS-domain"/>
    <property type="match status" value="1"/>
</dbReference>
<sequence length="196" mass="21705">MIKEYKSLAVQYLTGTVHISNPLLPNPVTYDSPASEVMTDLRILQAAVISPSITMEIANTYMMQRGVRTLLVMNDDNSLAGIITATDILGEKPMRFIQERGIKHSEILVMDMMTPLNMLEAIPLEEVMHARVGNIVTSLRESGRLHALVIDDLTIGVPRICGIFSWTQIEKQLGTIIPQNNVARSFAEIESTLIAS</sequence>
<evidence type="ECO:0000313" key="3">
    <source>
        <dbReference type="EMBL" id="SDU24276.1"/>
    </source>
</evidence>
<dbReference type="SMART" id="SM00116">
    <property type="entry name" value="CBS"/>
    <property type="match status" value="1"/>
</dbReference>
<dbReference type="InterPro" id="IPR000644">
    <property type="entry name" value="CBS_dom"/>
</dbReference>
<dbReference type="Proteomes" id="UP000182882">
    <property type="component" value="Unassembled WGS sequence"/>
</dbReference>
<organism evidence="3 4">
    <name type="scientific">Nitrosomonas ureae</name>
    <dbReference type="NCBI Taxonomy" id="44577"/>
    <lineage>
        <taxon>Bacteria</taxon>
        <taxon>Pseudomonadati</taxon>
        <taxon>Pseudomonadota</taxon>
        <taxon>Betaproteobacteria</taxon>
        <taxon>Nitrosomonadales</taxon>
        <taxon>Nitrosomonadaceae</taxon>
        <taxon>Nitrosomonas</taxon>
    </lineage>
</organism>
<proteinExistence type="predicted"/>
<dbReference type="KEGG" id="nur:ATY38_14115"/>
<keyword evidence="4" id="KW-1185">Reference proteome</keyword>
<name>A0A0S3AMK2_9PROT</name>
<evidence type="ECO:0000313" key="4">
    <source>
        <dbReference type="Proteomes" id="UP000182882"/>
    </source>
</evidence>
<dbReference type="PROSITE" id="PS51371">
    <property type="entry name" value="CBS"/>
    <property type="match status" value="1"/>
</dbReference>
<keyword evidence="1" id="KW-0129">CBS domain</keyword>
<dbReference type="InterPro" id="IPR046342">
    <property type="entry name" value="CBS_dom_sf"/>
</dbReference>
<dbReference type="SUPFAM" id="SSF54631">
    <property type="entry name" value="CBS-domain pair"/>
    <property type="match status" value="1"/>
</dbReference>
<reference evidence="4" key="1">
    <citation type="submission" date="2016-10" db="EMBL/GenBank/DDBJ databases">
        <authorList>
            <person name="Varghese N."/>
            <person name="Submissions S."/>
        </authorList>
    </citation>
    <scope>NUCLEOTIDE SEQUENCE [LARGE SCALE GENOMIC DNA]</scope>
    <source>
        <strain evidence="4">Nm10</strain>
    </source>
</reference>
<dbReference type="EMBL" id="FNLN01000038">
    <property type="protein sequence ID" value="SDU24276.1"/>
    <property type="molecule type" value="Genomic_DNA"/>
</dbReference>
<dbReference type="AlphaFoldDB" id="A0A0S3AMK2"/>
<dbReference type="CDD" id="cd04640">
    <property type="entry name" value="CBS_pair_proteobact"/>
    <property type="match status" value="1"/>
</dbReference>